<dbReference type="SUPFAM" id="SSF52540">
    <property type="entry name" value="P-loop containing nucleoside triphosphate hydrolases"/>
    <property type="match status" value="1"/>
</dbReference>
<dbReference type="PROSITE" id="PS00211">
    <property type="entry name" value="ABC_TRANSPORTER_1"/>
    <property type="match status" value="1"/>
</dbReference>
<dbReference type="Proteomes" id="UP000595074">
    <property type="component" value="Chromosome"/>
</dbReference>
<dbReference type="AlphaFoldDB" id="A0A7M1S131"/>
<dbReference type="PROSITE" id="PS50893">
    <property type="entry name" value="ABC_TRANSPORTER_2"/>
    <property type="match status" value="1"/>
</dbReference>
<feature type="domain" description="ABC transporter" evidence="4">
    <location>
        <begin position="4"/>
        <end position="248"/>
    </location>
</feature>
<dbReference type="InterPro" id="IPR017871">
    <property type="entry name" value="ABC_transporter-like_CS"/>
</dbReference>
<evidence type="ECO:0000313" key="5">
    <source>
        <dbReference type="EMBL" id="QOR61183.1"/>
    </source>
</evidence>
<evidence type="ECO:0000256" key="2">
    <source>
        <dbReference type="ARBA" id="ARBA00022741"/>
    </source>
</evidence>
<dbReference type="GO" id="GO:0005524">
    <property type="term" value="F:ATP binding"/>
    <property type="evidence" value="ECO:0007669"/>
    <property type="project" value="UniProtKB-KW"/>
</dbReference>
<dbReference type="PANTHER" id="PTHR43204:SF1">
    <property type="entry name" value="ABC TRANSPORTER I FAMILY MEMBER 6, CHLOROPLASTIC"/>
    <property type="match status" value="1"/>
</dbReference>
<dbReference type="KEGG" id="sinu:IMZ28_06895"/>
<dbReference type="EMBL" id="CP063164">
    <property type="protein sequence ID" value="QOR61183.1"/>
    <property type="molecule type" value="Genomic_DNA"/>
</dbReference>
<dbReference type="Pfam" id="PF00005">
    <property type="entry name" value="ABC_tran"/>
    <property type="match status" value="1"/>
</dbReference>
<evidence type="ECO:0000313" key="6">
    <source>
        <dbReference type="Proteomes" id="UP000595074"/>
    </source>
</evidence>
<name>A0A7M1S131_9BACT</name>
<comment type="similarity">
    <text evidence="1">Belongs to the ABC transporter superfamily. Ycf16 family.</text>
</comment>
<evidence type="ECO:0000256" key="1">
    <source>
        <dbReference type="ARBA" id="ARBA00006216"/>
    </source>
</evidence>
<keyword evidence="6" id="KW-1185">Reference proteome</keyword>
<reference evidence="5 6" key="1">
    <citation type="submission" date="2020-10" db="EMBL/GenBank/DDBJ databases">
        <title>The genome of sulfurovum sp.</title>
        <authorList>
            <person name="Xie S."/>
            <person name="Shao Z."/>
            <person name="Jiang L."/>
        </authorList>
    </citation>
    <scope>NUCLEOTIDE SEQUENCE [LARGE SCALE GENOMIC DNA]</scope>
    <source>
        <strain evidence="5 6">ST-419</strain>
    </source>
</reference>
<keyword evidence="2" id="KW-0547">Nucleotide-binding</keyword>
<evidence type="ECO:0000256" key="3">
    <source>
        <dbReference type="ARBA" id="ARBA00022840"/>
    </source>
</evidence>
<dbReference type="Gene3D" id="3.40.50.300">
    <property type="entry name" value="P-loop containing nucleotide triphosphate hydrolases"/>
    <property type="match status" value="1"/>
</dbReference>
<keyword evidence="3" id="KW-0067">ATP-binding</keyword>
<dbReference type="GO" id="GO:0016887">
    <property type="term" value="F:ATP hydrolysis activity"/>
    <property type="evidence" value="ECO:0007669"/>
    <property type="project" value="InterPro"/>
</dbReference>
<accession>A0A7M1S131</accession>
<dbReference type="InterPro" id="IPR003593">
    <property type="entry name" value="AAA+_ATPase"/>
</dbReference>
<organism evidence="5 6">
    <name type="scientific">Sulfurovum indicum</name>
    <dbReference type="NCBI Taxonomy" id="2779528"/>
    <lineage>
        <taxon>Bacteria</taxon>
        <taxon>Pseudomonadati</taxon>
        <taxon>Campylobacterota</taxon>
        <taxon>Epsilonproteobacteria</taxon>
        <taxon>Campylobacterales</taxon>
        <taxon>Sulfurovaceae</taxon>
        <taxon>Sulfurovum</taxon>
    </lineage>
</organism>
<dbReference type="PANTHER" id="PTHR43204">
    <property type="entry name" value="ABC TRANSPORTER I FAMILY MEMBER 6, CHLOROPLASTIC"/>
    <property type="match status" value="1"/>
</dbReference>
<dbReference type="RefSeq" id="WP_197547856.1">
    <property type="nucleotide sequence ID" value="NZ_CP063164.1"/>
</dbReference>
<protein>
    <submittedName>
        <fullName evidence="5">Fe-S cluster assembly ATPase SufC</fullName>
    </submittedName>
</protein>
<sequence>MKTLEIKNIHAKIGEKEILKGLNLELEPGKVHAIMGPNGAGKSTLSKTIVGHYDVEVTEGDILYKGKSILEMEPEERALEGIFLSFQHPVEIPGVNNAYFLRTALNAKRKHEGKEELNAAEFLREMKKHLEMLGMKADMISRSLNEGFSGGEKKRNEILQMLILEPEVIILDEIDSGLDIDALRAVSEGINMMKDGKRSFLVITHYSRILDYIEPDYIHVLKEGRIIKTAGPELVAKLEEEGYESIIEEAQ</sequence>
<proteinExistence type="inferred from homology"/>
<dbReference type="SMART" id="SM00382">
    <property type="entry name" value="AAA"/>
    <property type="match status" value="1"/>
</dbReference>
<dbReference type="InterPro" id="IPR010230">
    <property type="entry name" value="FeS-cluster_ATPase_SufC"/>
</dbReference>
<evidence type="ECO:0000259" key="4">
    <source>
        <dbReference type="PROSITE" id="PS50893"/>
    </source>
</evidence>
<gene>
    <name evidence="5" type="primary">sufC</name>
    <name evidence="5" type="ORF">IMZ28_06895</name>
</gene>
<dbReference type="CDD" id="cd03217">
    <property type="entry name" value="ABC_FeS_Assembly"/>
    <property type="match status" value="1"/>
</dbReference>
<dbReference type="InterPro" id="IPR027417">
    <property type="entry name" value="P-loop_NTPase"/>
</dbReference>
<dbReference type="InterPro" id="IPR003439">
    <property type="entry name" value="ABC_transporter-like_ATP-bd"/>
</dbReference>
<dbReference type="NCBIfam" id="TIGR01978">
    <property type="entry name" value="sufC"/>
    <property type="match status" value="1"/>
</dbReference>